<evidence type="ECO:0000256" key="6">
    <source>
        <dbReference type="ARBA" id="ARBA00022840"/>
    </source>
</evidence>
<comment type="similarity">
    <text evidence="2 10">Belongs to the class-I aminoacyl-tRNA synthetase family. Glutamate--tRNA ligase type 2 subfamily.</text>
</comment>
<dbReference type="InterPro" id="IPR020059">
    <property type="entry name" value="Glu/Gln-tRNA-synth_Ib_codon-bd"/>
</dbReference>
<keyword evidence="8 10" id="KW-0030">Aminoacyl-tRNA synthetase</keyword>
<evidence type="ECO:0000256" key="2">
    <source>
        <dbReference type="ARBA" id="ARBA00008927"/>
    </source>
</evidence>
<dbReference type="Proteomes" id="UP000509301">
    <property type="component" value="Chromosome"/>
</dbReference>
<evidence type="ECO:0000256" key="9">
    <source>
        <dbReference type="ARBA" id="ARBA00048351"/>
    </source>
</evidence>
<dbReference type="InterPro" id="IPR020056">
    <property type="entry name" value="Rbsml_bL25/Gln-tRNA_synth_N"/>
</dbReference>
<dbReference type="SUPFAM" id="SSF52374">
    <property type="entry name" value="Nucleotidylyl transferase"/>
    <property type="match status" value="1"/>
</dbReference>
<evidence type="ECO:0000256" key="1">
    <source>
        <dbReference type="ARBA" id="ARBA00004496"/>
    </source>
</evidence>
<evidence type="ECO:0000259" key="13">
    <source>
        <dbReference type="Pfam" id="PF20974"/>
    </source>
</evidence>
<dbReference type="InterPro" id="IPR049437">
    <property type="entry name" value="tRNA-synt_1c_C2"/>
</dbReference>
<evidence type="ECO:0000313" key="14">
    <source>
        <dbReference type="EMBL" id="QKQ99720.1"/>
    </source>
</evidence>
<dbReference type="GO" id="GO:0043604">
    <property type="term" value="P:amide biosynthetic process"/>
    <property type="evidence" value="ECO:0007669"/>
    <property type="project" value="TreeGrafter"/>
</dbReference>
<dbReference type="SUPFAM" id="SSF50715">
    <property type="entry name" value="Ribosomal protein L25-like"/>
    <property type="match status" value="1"/>
</dbReference>
<feature type="domain" description="Glutamyl/glutaminyl-tRNA synthetase class Ib catalytic" evidence="11">
    <location>
        <begin position="97"/>
        <end position="407"/>
    </location>
</feature>
<evidence type="ECO:0000256" key="5">
    <source>
        <dbReference type="ARBA" id="ARBA00022741"/>
    </source>
</evidence>
<feature type="short sequence motif" description="'HIGH' region" evidence="10">
    <location>
        <begin position="103"/>
        <end position="113"/>
    </location>
</feature>
<protein>
    <recommendedName>
        <fullName evidence="10">Glutamate--tRNA ligase</fullName>
        <ecNumber evidence="10">6.1.1.17</ecNumber>
    </recommendedName>
    <alternativeName>
        <fullName evidence="10">Glutamyl-tRNA synthetase</fullName>
        <shortName evidence="10">GluRS</shortName>
    </alternativeName>
</protein>
<evidence type="ECO:0000313" key="15">
    <source>
        <dbReference type="Proteomes" id="UP000509301"/>
    </source>
</evidence>
<keyword evidence="4 10" id="KW-0436">Ligase</keyword>
<evidence type="ECO:0000256" key="8">
    <source>
        <dbReference type="ARBA" id="ARBA00023146"/>
    </source>
</evidence>
<dbReference type="GO" id="GO:0004818">
    <property type="term" value="F:glutamate-tRNA ligase activity"/>
    <property type="evidence" value="ECO:0007669"/>
    <property type="project" value="UniProtKB-UniRule"/>
</dbReference>
<evidence type="ECO:0000259" key="12">
    <source>
        <dbReference type="Pfam" id="PF03950"/>
    </source>
</evidence>
<evidence type="ECO:0000256" key="3">
    <source>
        <dbReference type="ARBA" id="ARBA00022490"/>
    </source>
</evidence>
<keyword evidence="3 10" id="KW-0963">Cytoplasm</keyword>
<dbReference type="HAMAP" id="MF_02076">
    <property type="entry name" value="Glu_tRNA_synth_type2"/>
    <property type="match status" value="1"/>
</dbReference>
<dbReference type="GO" id="GO:0006424">
    <property type="term" value="P:glutamyl-tRNA aminoacylation"/>
    <property type="evidence" value="ECO:0007669"/>
    <property type="project" value="UniProtKB-UniRule"/>
</dbReference>
<proteinExistence type="inferred from homology"/>
<dbReference type="Gene3D" id="2.40.240.100">
    <property type="match status" value="1"/>
</dbReference>
<keyword evidence="6 10" id="KW-0067">ATP-binding</keyword>
<keyword evidence="15" id="KW-1185">Reference proteome</keyword>
<name>A0A6N0NX96_9CREN</name>
<dbReference type="EMBL" id="CP049074">
    <property type="protein sequence ID" value="QKQ99720.1"/>
    <property type="molecule type" value="Genomic_DNA"/>
</dbReference>
<dbReference type="Gene3D" id="3.40.50.620">
    <property type="entry name" value="HUPs"/>
    <property type="match status" value="1"/>
</dbReference>
<comment type="subcellular location">
    <subcellularLocation>
        <location evidence="1 10">Cytoplasm</location>
    </subcellularLocation>
</comment>
<dbReference type="InterPro" id="IPR011035">
    <property type="entry name" value="Ribosomal_bL25/Gln-tRNA_synth"/>
</dbReference>
<dbReference type="Pfam" id="PF20974">
    <property type="entry name" value="tRNA-synt_1c_C2"/>
    <property type="match status" value="1"/>
</dbReference>
<dbReference type="InterPro" id="IPR004526">
    <property type="entry name" value="Glu-tRNA-synth_arc/euk"/>
</dbReference>
<sequence length="569" mass="65606">MDLEETIYKYALANAVKHEGKAQVGPVVSKVFAEHPELKSRAKEIVQLANKIVQQVNSMVPEDQRRELEKKYPELLEERRVEEKKTLPELPNVKGTVVTRFAPNPDGPIHLGNARAAVLSFEYAKMYKGKFILRFDDTDPKIKKPLKEAYNWIEEDLAWLGIKWDYKFSASSRMDRYYEVAKMLIEKGHAYIDTGSDKDFKKWRDNLAKKGDPYKPRNNSVEENLELWEKMLKGAFQEGEAVVRIKTDPNDPDPSQIDWVMLRVINTKKNPHPITGDKYVVWPTYNFATAVDDHDYEISHILRAKEHMSNTEKQKWVYKYLGWNVPEILQFGRLKLEGFMMSKSKIRGMMETGSQRDDPRLPTIAGLRRRGIIPETIRELIIQVGLKVTDATISFMNVASLNRKLLDPVAKRVMFVVPSNSLKLNIPQPMRAVIPLTPSKQEVREITVNPGDEIYLDERDLKEGEGKIVRLMDLCNVKIMGNSLEYVSQDLDSAKKLGANIVQWVKVSESVKVRLLRAEPNSNTEVKEGYGEGYFRRLKDGDIVQLIRYGFARVDKADQDKYEMIFSHE</sequence>
<dbReference type="InterPro" id="IPR050132">
    <property type="entry name" value="Gln/Glu-tRNA_Ligase"/>
</dbReference>
<organism evidence="14 15">
    <name type="scientific">Metallosphaera tengchongensis</name>
    <dbReference type="NCBI Taxonomy" id="1532350"/>
    <lineage>
        <taxon>Archaea</taxon>
        <taxon>Thermoproteota</taxon>
        <taxon>Thermoprotei</taxon>
        <taxon>Sulfolobales</taxon>
        <taxon>Sulfolobaceae</taxon>
        <taxon>Metallosphaera</taxon>
    </lineage>
</organism>
<dbReference type="Pfam" id="PF03950">
    <property type="entry name" value="tRNA-synt_1c_C"/>
    <property type="match status" value="1"/>
</dbReference>
<dbReference type="EC" id="6.1.1.17" evidence="10"/>
<dbReference type="Pfam" id="PF00749">
    <property type="entry name" value="tRNA-synt_1c"/>
    <property type="match status" value="1"/>
</dbReference>
<evidence type="ECO:0000259" key="11">
    <source>
        <dbReference type="Pfam" id="PF00749"/>
    </source>
</evidence>
<keyword evidence="7 10" id="KW-0648">Protein biosynthesis</keyword>
<feature type="domain" description="Glutamyl/glutaminyl-tRNA synthetase class Ib anti-codon binding" evidence="12">
    <location>
        <begin position="410"/>
        <end position="481"/>
    </location>
</feature>
<dbReference type="PANTHER" id="PTHR43097">
    <property type="entry name" value="GLUTAMINE-TRNA LIGASE"/>
    <property type="match status" value="1"/>
</dbReference>
<gene>
    <name evidence="10" type="primary">gltX</name>
    <name evidence="14" type="ORF">GWK48_04325</name>
</gene>
<reference evidence="14 15" key="1">
    <citation type="submission" date="2020-02" db="EMBL/GenBank/DDBJ databases">
        <title>Comparative genome analysis reveals the metabolism and evolution of the thermophilic archaeal genus Metallosphaera.</title>
        <authorList>
            <person name="Jiang C."/>
        </authorList>
    </citation>
    <scope>NUCLEOTIDE SEQUENCE [LARGE SCALE GENOMIC DNA]</scope>
    <source>
        <strain evidence="14 15">Ric-A</strain>
    </source>
</reference>
<dbReference type="Gene3D" id="2.40.240.10">
    <property type="entry name" value="Ribosomal Protein L25, Chain P"/>
    <property type="match status" value="1"/>
</dbReference>
<evidence type="ECO:0000256" key="10">
    <source>
        <dbReference type="HAMAP-Rule" id="MF_02076"/>
    </source>
</evidence>
<dbReference type="GO" id="GO:0005524">
    <property type="term" value="F:ATP binding"/>
    <property type="evidence" value="ECO:0007669"/>
    <property type="project" value="UniProtKB-UniRule"/>
</dbReference>
<dbReference type="NCBIfam" id="TIGR00463">
    <property type="entry name" value="gltX_arch"/>
    <property type="match status" value="1"/>
</dbReference>
<dbReference type="NCBIfam" id="NF003169">
    <property type="entry name" value="PRK04156.1"/>
    <property type="match status" value="1"/>
</dbReference>
<dbReference type="PRINTS" id="PR00987">
    <property type="entry name" value="TRNASYNTHGLU"/>
</dbReference>
<dbReference type="InterPro" id="IPR014729">
    <property type="entry name" value="Rossmann-like_a/b/a_fold"/>
</dbReference>
<dbReference type="AlphaFoldDB" id="A0A6N0NX96"/>
<evidence type="ECO:0000256" key="4">
    <source>
        <dbReference type="ARBA" id="ARBA00022598"/>
    </source>
</evidence>
<dbReference type="InterPro" id="IPR000924">
    <property type="entry name" value="Glu/Gln-tRNA-synth"/>
</dbReference>
<dbReference type="OrthoDB" id="10470at2157"/>
<feature type="domain" description="tRNA synthetases class I (E and Q) anti-codon binding" evidence="13">
    <location>
        <begin position="501"/>
        <end position="555"/>
    </location>
</feature>
<dbReference type="KEGG" id="mten:GWK48_04325"/>
<dbReference type="PANTHER" id="PTHR43097:SF5">
    <property type="entry name" value="GLUTAMATE--TRNA LIGASE"/>
    <property type="match status" value="1"/>
</dbReference>
<dbReference type="GO" id="GO:0005829">
    <property type="term" value="C:cytosol"/>
    <property type="evidence" value="ECO:0007669"/>
    <property type="project" value="TreeGrafter"/>
</dbReference>
<comment type="function">
    <text evidence="10">Catalyzes the attachment of glutamate to tRNA(Glu) in a two-step reaction: glutamate is first activated by ATP to form Glu-AMP and then transferred to the acceptor end of tRNA(Glu).</text>
</comment>
<dbReference type="InterPro" id="IPR020058">
    <property type="entry name" value="Glu/Gln-tRNA-synth_Ib_cat-dom"/>
</dbReference>
<keyword evidence="5 10" id="KW-0547">Nucleotide-binding</keyword>
<evidence type="ECO:0000256" key="7">
    <source>
        <dbReference type="ARBA" id="ARBA00022917"/>
    </source>
</evidence>
<comment type="catalytic activity">
    <reaction evidence="9 10">
        <text>tRNA(Glu) + L-glutamate + ATP = L-glutamyl-tRNA(Glu) + AMP + diphosphate</text>
        <dbReference type="Rhea" id="RHEA:23540"/>
        <dbReference type="Rhea" id="RHEA-COMP:9663"/>
        <dbReference type="Rhea" id="RHEA-COMP:9680"/>
        <dbReference type="ChEBI" id="CHEBI:29985"/>
        <dbReference type="ChEBI" id="CHEBI:30616"/>
        <dbReference type="ChEBI" id="CHEBI:33019"/>
        <dbReference type="ChEBI" id="CHEBI:78442"/>
        <dbReference type="ChEBI" id="CHEBI:78520"/>
        <dbReference type="ChEBI" id="CHEBI:456215"/>
        <dbReference type="EC" id="6.1.1.17"/>
    </reaction>
</comment>
<accession>A0A6N0NX96</accession>